<dbReference type="Proteomes" id="UP001301769">
    <property type="component" value="Unassembled WGS sequence"/>
</dbReference>
<gene>
    <name evidence="1" type="ORF">QBC37DRAFT_407223</name>
</gene>
<evidence type="ECO:0000313" key="2">
    <source>
        <dbReference type="Proteomes" id="UP001301769"/>
    </source>
</evidence>
<reference evidence="1" key="1">
    <citation type="journal article" date="2023" name="Mol. Phylogenet. Evol.">
        <title>Genome-scale phylogeny and comparative genomics of the fungal order Sordariales.</title>
        <authorList>
            <person name="Hensen N."/>
            <person name="Bonometti L."/>
            <person name="Westerberg I."/>
            <person name="Brannstrom I.O."/>
            <person name="Guillou S."/>
            <person name="Cros-Aarteil S."/>
            <person name="Calhoun S."/>
            <person name="Haridas S."/>
            <person name="Kuo A."/>
            <person name="Mondo S."/>
            <person name="Pangilinan J."/>
            <person name="Riley R."/>
            <person name="LaButti K."/>
            <person name="Andreopoulos B."/>
            <person name="Lipzen A."/>
            <person name="Chen C."/>
            <person name="Yan M."/>
            <person name="Daum C."/>
            <person name="Ng V."/>
            <person name="Clum A."/>
            <person name="Steindorff A."/>
            <person name="Ohm R.A."/>
            <person name="Martin F."/>
            <person name="Silar P."/>
            <person name="Natvig D.O."/>
            <person name="Lalanne C."/>
            <person name="Gautier V."/>
            <person name="Ament-Velasquez S.L."/>
            <person name="Kruys A."/>
            <person name="Hutchinson M.I."/>
            <person name="Powell A.J."/>
            <person name="Barry K."/>
            <person name="Miller A.N."/>
            <person name="Grigoriev I.V."/>
            <person name="Debuchy R."/>
            <person name="Gladieux P."/>
            <person name="Hiltunen Thoren M."/>
            <person name="Johannesson H."/>
        </authorList>
    </citation>
    <scope>NUCLEOTIDE SEQUENCE</scope>
    <source>
        <strain evidence="1">PSN293</strain>
    </source>
</reference>
<proteinExistence type="predicted"/>
<comment type="caution">
    <text evidence="1">The sequence shown here is derived from an EMBL/GenBank/DDBJ whole genome shotgun (WGS) entry which is preliminary data.</text>
</comment>
<accession>A0AAN6XTI5</accession>
<evidence type="ECO:0000313" key="1">
    <source>
        <dbReference type="EMBL" id="KAK4206321.1"/>
    </source>
</evidence>
<dbReference type="EMBL" id="MU858441">
    <property type="protein sequence ID" value="KAK4206321.1"/>
    <property type="molecule type" value="Genomic_DNA"/>
</dbReference>
<organism evidence="1 2">
    <name type="scientific">Rhypophila decipiens</name>
    <dbReference type="NCBI Taxonomy" id="261697"/>
    <lineage>
        <taxon>Eukaryota</taxon>
        <taxon>Fungi</taxon>
        <taxon>Dikarya</taxon>
        <taxon>Ascomycota</taxon>
        <taxon>Pezizomycotina</taxon>
        <taxon>Sordariomycetes</taxon>
        <taxon>Sordariomycetidae</taxon>
        <taxon>Sordariales</taxon>
        <taxon>Naviculisporaceae</taxon>
        <taxon>Rhypophila</taxon>
    </lineage>
</organism>
<protein>
    <submittedName>
        <fullName evidence="1">Uncharacterized protein</fullName>
    </submittedName>
</protein>
<keyword evidence="2" id="KW-1185">Reference proteome</keyword>
<sequence length="186" mass="20994">MQSSTTTRTSTIARATARIDHLYQGLISAAEMMQDEEEGHRQLKQEQVVDQVNQHQAKADKGKAKAKASLYPEEKQEQVKIQLEDIGNCIQEIWNNTVCMSEVERAGGYSKTDVVRLIVGIWEVADVVSRQDGKRFTPGFGSSARDWCESKTGLRYDQVVGRPSCDHVNRSGARYYWGYGSDEMKE</sequence>
<dbReference type="AlphaFoldDB" id="A0AAN6XTI5"/>
<name>A0AAN6XTI5_9PEZI</name>
<reference evidence="1" key="2">
    <citation type="submission" date="2023-05" db="EMBL/GenBank/DDBJ databases">
        <authorList>
            <consortium name="Lawrence Berkeley National Laboratory"/>
            <person name="Steindorff A."/>
            <person name="Hensen N."/>
            <person name="Bonometti L."/>
            <person name="Westerberg I."/>
            <person name="Brannstrom I.O."/>
            <person name="Guillou S."/>
            <person name="Cros-Aarteil S."/>
            <person name="Calhoun S."/>
            <person name="Haridas S."/>
            <person name="Kuo A."/>
            <person name="Mondo S."/>
            <person name="Pangilinan J."/>
            <person name="Riley R."/>
            <person name="Labutti K."/>
            <person name="Andreopoulos B."/>
            <person name="Lipzen A."/>
            <person name="Chen C."/>
            <person name="Yanf M."/>
            <person name="Daum C."/>
            <person name="Ng V."/>
            <person name="Clum A."/>
            <person name="Ohm R."/>
            <person name="Martin F."/>
            <person name="Silar P."/>
            <person name="Natvig D."/>
            <person name="Lalanne C."/>
            <person name="Gautier V."/>
            <person name="Ament-Velasquez S.L."/>
            <person name="Kruys A."/>
            <person name="Hutchinson M.I."/>
            <person name="Powell A.J."/>
            <person name="Barry K."/>
            <person name="Miller A.N."/>
            <person name="Grigoriev I.V."/>
            <person name="Debuchy R."/>
            <person name="Gladieux P."/>
            <person name="Thoren M.H."/>
            <person name="Johannesson H."/>
        </authorList>
    </citation>
    <scope>NUCLEOTIDE SEQUENCE</scope>
    <source>
        <strain evidence="1">PSN293</strain>
    </source>
</reference>